<sequence length="1010" mass="114633">MSPYLKYLFLCLCFAMAHQTVAQNSQLRAYTIEDGLPHSQVYDIVQDDMGYLWLGTQGGGLANFDGDKFEVWNESDGLLSNYIHALYASNDSLFIGSKKGLSVKVKNSFVNFEAPQILQFHPSKKSIFIATKKGVYSFSKEENLKNISINPEIDASEINAMLFDGNYYWLATNNGLWRLSELNSSALEMTKLEIYNFSAVLLQKGKIIAATFDDGIFVLDSKNPADSFLLPEPPRINSMSIHNKNELWIATDNDGITVLETEKYAEIKRLNISNGLSTNHVRRIRSDDRDNLWIATSGGGFYKYFQNNFKHFDKTTGLKGNRIFAVHNAKDGVWLSSSESGLTRIDSLGIHPIPNENPFFDVKVKTITSDAKGNVWAGSDDRGILFRETKMVDSLVYTVSSSLQIKIDTISKEVTKNHIIDESKGFLSDWVRKIVVDDNAIWAATYASGIVKFNYDSDTDSLMIQKTFGRQDGITDLLINDLAKDAKGRFWFSSKNGHLAFIADDKVNYVETELKEQTAIGTLLFHDDTMFLGTSGKGIWYANSSDPSNFQQLKGAKKLSSNNIYQLIFDDQGYLWAGTERGIDKIELNTANEIIDVYHFGRNDGFLGIETCLNAVDKDDKGNLWFGAIYGLTQHVPNENVKIAVQPKVYFTGVEERYKNIDSLNLKDWTNSDKILQLTPEQTQLGFSFRTLDLDHPKEIEYRTKLDDTKWSPWVKENKQNFAGLAFGSHTFSVQSRNYRWVESSPIQFRFFIDSPLYKKDWFQWAVLTFIFLALLGISLFYIKKIKAKNKAAQERLETQNYLLSLEQKALRLQMNPHFVFNVLNGIKAMAKSKPEKMNTTINSFAVLLRETLQNSRKETISLDQEIKALRQYIEVEKLMATKAFTYDIEVQTEPSAEEILIPPMLIQPFVENAIRHGILKGDKEGVLQVSFHTSETRLHCTISDNGMGIFKSQSEKTKTDHQSMALVVTKERLESISGKNSLQIEEIKKEDGTIEGTEIAFEIPLLTDY</sequence>
<dbReference type="PANTHER" id="PTHR34220:SF7">
    <property type="entry name" value="SENSOR HISTIDINE KINASE YPDA"/>
    <property type="match status" value="1"/>
</dbReference>
<keyword evidence="1" id="KW-0472">Membrane</keyword>
<dbReference type="Pfam" id="PF06580">
    <property type="entry name" value="His_kinase"/>
    <property type="match status" value="1"/>
</dbReference>
<dbReference type="OrthoDB" id="9809670at2"/>
<organism evidence="4 5">
    <name type="scientific">Maribacter algarum</name>
    <name type="common">ex Zhang et al. 2020</name>
    <dbReference type="NCBI Taxonomy" id="2578118"/>
    <lineage>
        <taxon>Bacteria</taxon>
        <taxon>Pseudomonadati</taxon>
        <taxon>Bacteroidota</taxon>
        <taxon>Flavobacteriia</taxon>
        <taxon>Flavobacteriales</taxon>
        <taxon>Flavobacteriaceae</taxon>
        <taxon>Maribacter</taxon>
    </lineage>
</organism>
<dbReference type="Gene3D" id="2.130.10.10">
    <property type="entry name" value="YVTN repeat-like/Quinoprotein amine dehydrogenase"/>
    <property type="match status" value="3"/>
</dbReference>
<dbReference type="InterPro" id="IPR013783">
    <property type="entry name" value="Ig-like_fold"/>
</dbReference>
<comment type="caution">
    <text evidence="4">The sequence shown here is derived from an EMBL/GenBank/DDBJ whole genome shotgun (WGS) entry which is preliminary data.</text>
</comment>
<evidence type="ECO:0000259" key="3">
    <source>
        <dbReference type="Pfam" id="PF06580"/>
    </source>
</evidence>
<protein>
    <recommendedName>
        <fullName evidence="3">Signal transduction histidine kinase internal region domain-containing protein</fullName>
    </recommendedName>
</protein>
<keyword evidence="1" id="KW-0812">Transmembrane</keyword>
<feature type="chain" id="PRO_5024416271" description="Signal transduction histidine kinase internal region domain-containing protein" evidence="2">
    <location>
        <begin position="23"/>
        <end position="1010"/>
    </location>
</feature>
<name>A0A5S3PUK6_9FLAO</name>
<dbReference type="InterPro" id="IPR015943">
    <property type="entry name" value="WD40/YVTN_repeat-like_dom_sf"/>
</dbReference>
<dbReference type="InterPro" id="IPR036890">
    <property type="entry name" value="HATPase_C_sf"/>
</dbReference>
<dbReference type="InterPro" id="IPR011110">
    <property type="entry name" value="Reg_prop"/>
</dbReference>
<dbReference type="Proteomes" id="UP000310314">
    <property type="component" value="Unassembled WGS sequence"/>
</dbReference>
<evidence type="ECO:0000256" key="2">
    <source>
        <dbReference type="SAM" id="SignalP"/>
    </source>
</evidence>
<feature type="transmembrane region" description="Helical" evidence="1">
    <location>
        <begin position="762"/>
        <end position="783"/>
    </location>
</feature>
<feature type="signal peptide" evidence="2">
    <location>
        <begin position="1"/>
        <end position="22"/>
    </location>
</feature>
<evidence type="ECO:0000313" key="4">
    <source>
        <dbReference type="EMBL" id="TMM56628.1"/>
    </source>
</evidence>
<dbReference type="GO" id="GO:0000155">
    <property type="term" value="F:phosphorelay sensor kinase activity"/>
    <property type="evidence" value="ECO:0007669"/>
    <property type="project" value="InterPro"/>
</dbReference>
<keyword evidence="1" id="KW-1133">Transmembrane helix</keyword>
<dbReference type="EMBL" id="VATY01000002">
    <property type="protein sequence ID" value="TMM56628.1"/>
    <property type="molecule type" value="Genomic_DNA"/>
</dbReference>
<keyword evidence="5" id="KW-1185">Reference proteome</keyword>
<dbReference type="PANTHER" id="PTHR34220">
    <property type="entry name" value="SENSOR HISTIDINE KINASE YPDA"/>
    <property type="match status" value="1"/>
</dbReference>
<gene>
    <name evidence="4" type="ORF">FEE95_08975</name>
</gene>
<dbReference type="GO" id="GO:0016020">
    <property type="term" value="C:membrane"/>
    <property type="evidence" value="ECO:0007669"/>
    <property type="project" value="InterPro"/>
</dbReference>
<dbReference type="Gene3D" id="2.60.40.10">
    <property type="entry name" value="Immunoglobulins"/>
    <property type="match status" value="1"/>
</dbReference>
<dbReference type="AlphaFoldDB" id="A0A5S3PUK6"/>
<dbReference type="InterPro" id="IPR050640">
    <property type="entry name" value="Bact_2-comp_sensor_kinase"/>
</dbReference>
<dbReference type="InterPro" id="IPR011047">
    <property type="entry name" value="Quinoprotein_ADH-like_sf"/>
</dbReference>
<feature type="domain" description="Signal transduction histidine kinase internal region" evidence="3">
    <location>
        <begin position="807"/>
        <end position="880"/>
    </location>
</feature>
<dbReference type="InterPro" id="IPR010559">
    <property type="entry name" value="Sig_transdc_His_kin_internal"/>
</dbReference>
<evidence type="ECO:0000256" key="1">
    <source>
        <dbReference type="SAM" id="Phobius"/>
    </source>
</evidence>
<dbReference type="Pfam" id="PF07494">
    <property type="entry name" value="Reg_prop"/>
    <property type="match status" value="2"/>
</dbReference>
<evidence type="ECO:0000313" key="5">
    <source>
        <dbReference type="Proteomes" id="UP000310314"/>
    </source>
</evidence>
<reference evidence="4 5" key="1">
    <citation type="submission" date="2019-05" db="EMBL/GenBank/DDBJ databases">
        <authorList>
            <person name="Zhang J.-Y."/>
            <person name="Feg X."/>
            <person name="Du Z.-J."/>
        </authorList>
    </citation>
    <scope>NUCLEOTIDE SEQUENCE [LARGE SCALE GENOMIC DNA]</scope>
    <source>
        <strain evidence="4 5">RZ26</strain>
    </source>
</reference>
<proteinExistence type="predicted"/>
<dbReference type="RefSeq" id="WP_138657612.1">
    <property type="nucleotide sequence ID" value="NZ_VATY01000002.1"/>
</dbReference>
<dbReference type="SUPFAM" id="SSF55874">
    <property type="entry name" value="ATPase domain of HSP90 chaperone/DNA topoisomerase II/histidine kinase"/>
    <property type="match status" value="1"/>
</dbReference>
<dbReference type="SUPFAM" id="SSF101898">
    <property type="entry name" value="NHL repeat"/>
    <property type="match status" value="1"/>
</dbReference>
<keyword evidence="2" id="KW-0732">Signal</keyword>
<accession>A0A5S3PUK6</accession>
<dbReference type="Gene3D" id="3.30.565.10">
    <property type="entry name" value="Histidine kinase-like ATPase, C-terminal domain"/>
    <property type="match status" value="1"/>
</dbReference>
<dbReference type="SUPFAM" id="SSF50998">
    <property type="entry name" value="Quinoprotein alcohol dehydrogenase-like"/>
    <property type="match status" value="1"/>
</dbReference>